<accession>A0A2C9EKL9</accession>
<dbReference type="eggNOG" id="ENOG5033WSW">
    <property type="taxonomic scope" value="Bacteria"/>
</dbReference>
<feature type="chain" id="PRO_5012880696" evidence="1">
    <location>
        <begin position="23"/>
        <end position="347"/>
    </location>
</feature>
<dbReference type="RefSeq" id="WP_015635138.1">
    <property type="nucleotide sequence ID" value="NC_021237.1"/>
</dbReference>
<evidence type="ECO:0000313" key="3">
    <source>
        <dbReference type="Proteomes" id="UP000013940"/>
    </source>
</evidence>
<dbReference type="AlphaFoldDB" id="A0A2C9EKL9"/>
<dbReference type="HOGENOM" id="CLU_801346_0_0_6"/>
<dbReference type="GeneID" id="57475424"/>
<evidence type="ECO:0000313" key="2">
    <source>
        <dbReference type="EMBL" id="AGL84202.1"/>
    </source>
</evidence>
<dbReference type="EMBL" id="CP003190">
    <property type="protein sequence ID" value="AGL84202.1"/>
    <property type="molecule type" value="Genomic_DNA"/>
</dbReference>
<gene>
    <name evidence="2" type="ORF">PFLCHA0_c24310</name>
</gene>
<sequence>MKTLVKRLRPLAVLVSVTLLSACAPLGSSDLNGSATQNPTNQLLETIDGATRDGMSVVLVPALMPNKSVTDLSSYSHRVIFSNKDQPGQGYMQSFANNDLEKIKETVFLWDFLEVHIVPPGTYLMSGGIDYRIDSSLVQVGAAKGQPTSSARGSVDMSAVLYRQFVKEQYWRDASYADTTHTQNVCSTVHVASGQCVAWQEQQYNTRRQVSEGGWTEGTKIRDVQSVKLKAQIPDAYAPLAFSIQPGQILLSDRFHLKTPAVSYDKKTCKAFDPQNIKCALRDIQVYVRPAPVELVKKFSDKELANVNDTGRRVLARIEPMKTRLQGDTGMEDLVWGIPVSLKKTAR</sequence>
<feature type="signal peptide" evidence="1">
    <location>
        <begin position="1"/>
        <end position="22"/>
    </location>
</feature>
<dbReference type="KEGG" id="pprc:PFLCHA0_c24310"/>
<reference evidence="3" key="1">
    <citation type="journal article" date="2014" name="Genome Announc.">
        <title>Full-genome sequence of the plant growth-promoting bacterium Pseudomonas protegens CHA0.</title>
        <authorList>
            <person name="Jousset A."/>
            <person name="Schuldes J."/>
            <person name="Keel C."/>
            <person name="Maurhofer M."/>
            <person name="Daniel R."/>
            <person name="Scheu S."/>
            <person name="Thuermer A."/>
        </authorList>
    </citation>
    <scope>NUCLEOTIDE SEQUENCE [LARGE SCALE GENOMIC DNA]</scope>
    <source>
        <strain evidence="3">DSM 19095 / LMG 27888 / CFBP 6595 / CHA0</strain>
    </source>
</reference>
<protein>
    <submittedName>
        <fullName evidence="2">Putative lipoprotein</fullName>
    </submittedName>
</protein>
<dbReference type="PROSITE" id="PS51257">
    <property type="entry name" value="PROKAR_LIPOPROTEIN"/>
    <property type="match status" value="1"/>
</dbReference>
<proteinExistence type="predicted"/>
<dbReference type="Proteomes" id="UP000013940">
    <property type="component" value="Chromosome"/>
</dbReference>
<evidence type="ECO:0000256" key="1">
    <source>
        <dbReference type="SAM" id="SignalP"/>
    </source>
</evidence>
<keyword evidence="2" id="KW-0449">Lipoprotein</keyword>
<name>A0A2C9EKL9_PSEPH</name>
<organism evidence="2 3">
    <name type="scientific">Pseudomonas protegens (strain DSM 19095 / LMG 27888 / CFBP 6595 / CHA0)</name>
    <dbReference type="NCBI Taxonomy" id="1124983"/>
    <lineage>
        <taxon>Bacteria</taxon>
        <taxon>Pseudomonadati</taxon>
        <taxon>Pseudomonadota</taxon>
        <taxon>Gammaproteobacteria</taxon>
        <taxon>Pseudomonadales</taxon>
        <taxon>Pseudomonadaceae</taxon>
        <taxon>Pseudomonas</taxon>
    </lineage>
</organism>
<keyword evidence="1" id="KW-0732">Signal</keyword>